<evidence type="ECO:0000313" key="4">
    <source>
        <dbReference type="Proteomes" id="UP000828049"/>
    </source>
</evidence>
<dbReference type="EMBL" id="MZ334510">
    <property type="protein sequence ID" value="UBF21247.1"/>
    <property type="molecule type" value="Genomic_DNA"/>
</dbReference>
<dbReference type="InterPro" id="IPR040624">
    <property type="entry name" value="HalOD1"/>
</dbReference>
<evidence type="ECO:0000313" key="3">
    <source>
        <dbReference type="EMBL" id="UBF21247.1"/>
    </source>
</evidence>
<proteinExistence type="predicted"/>
<gene>
    <name evidence="3" type="ORF">HRTV-13_gp1</name>
</gene>
<evidence type="ECO:0000256" key="1">
    <source>
        <dbReference type="SAM" id="MobiDB-lite"/>
    </source>
</evidence>
<feature type="compositionally biased region" description="Basic and acidic residues" evidence="1">
    <location>
        <begin position="127"/>
        <end position="149"/>
    </location>
</feature>
<accession>A0AAE8XW35</accession>
<feature type="domain" description="Halobacterial output" evidence="2">
    <location>
        <begin position="31"/>
        <end position="101"/>
    </location>
</feature>
<reference evidence="3" key="1">
    <citation type="submission" date="2021-05" db="EMBL/GenBank/DDBJ databases">
        <title>Diversity, taxonomy and evolution of archaeal viruses of the class Caudoviricetes.</title>
        <authorList>
            <person name="Liu Y."/>
            <person name="Demina T.A."/>
            <person name="Roux S."/>
            <person name="Aiewsakun P."/>
            <person name="Kazlauskas D."/>
            <person name="Simmonds P."/>
            <person name="Prangishvili D."/>
            <person name="Oksanen H.M."/>
            <person name="Krupovic M."/>
        </authorList>
    </citation>
    <scope>NUCLEOTIDE SEQUENCE</scope>
    <source>
        <strain evidence="3">HRTV-13/1</strain>
    </source>
</reference>
<protein>
    <submittedName>
        <fullName evidence="3">HalOD1 domain-containing protein</fullName>
    </submittedName>
</protein>
<feature type="region of interest" description="Disordered" evidence="1">
    <location>
        <begin position="127"/>
        <end position="159"/>
    </location>
</feature>
<name>A0AAE8XW35_9CAUD</name>
<organism evidence="3 4">
    <name type="scientific">Halorubrum phage HRTV-13</name>
    <dbReference type="NCBI Taxonomy" id="2877993"/>
    <lineage>
        <taxon>Viruses</taxon>
        <taxon>Duplodnaviria</taxon>
        <taxon>Heunggongvirae</taxon>
        <taxon>Uroviricota</taxon>
        <taxon>Caudoviricetes</taxon>
        <taxon>Thumleimavirales</taxon>
        <taxon>Hafunaviridae</taxon>
        <taxon>Haloferacalesvirus</taxon>
        <taxon>Haloferacalesvirus hv5</taxon>
    </lineage>
</organism>
<sequence>MPDPVHSHHVAVDEEHDLLSRGAHDARGPGSLSISVIQELSDLLGVDPTTTPLYLEDCIDPDWLDKLPLADTVHGCNNVGVAFHYGDYKVFCCSCGKIAVYGDLEMHEKGEMVTPHSMSNITPEKEVVEVPEHTRKARPDGGRTRESRPEGGGTDEFSHEKGEHLLTGAGLVLLGAVNKALSTAPPLV</sequence>
<evidence type="ECO:0000259" key="2">
    <source>
        <dbReference type="Pfam" id="PF18545"/>
    </source>
</evidence>
<dbReference type="Pfam" id="PF18545">
    <property type="entry name" value="HalOD1"/>
    <property type="match status" value="1"/>
</dbReference>
<dbReference type="Proteomes" id="UP000828049">
    <property type="component" value="Segment"/>
</dbReference>